<accession>A0A174KXI0</accession>
<dbReference type="OrthoDB" id="9794577at2"/>
<dbReference type="AlphaFoldDB" id="A0A174KXI0"/>
<dbReference type="PANTHER" id="PTHR32309">
    <property type="entry name" value="TYROSINE-PROTEIN KINASE"/>
    <property type="match status" value="1"/>
</dbReference>
<evidence type="ECO:0000256" key="1">
    <source>
        <dbReference type="ARBA" id="ARBA00007316"/>
    </source>
</evidence>
<dbReference type="GO" id="GO:0042802">
    <property type="term" value="F:identical protein binding"/>
    <property type="evidence" value="ECO:0007669"/>
    <property type="project" value="UniProtKB-ARBA"/>
</dbReference>
<name>A0A174KXI0_9CLOT</name>
<dbReference type="GO" id="GO:0005886">
    <property type="term" value="C:plasma membrane"/>
    <property type="evidence" value="ECO:0007669"/>
    <property type="project" value="TreeGrafter"/>
</dbReference>
<keyword evidence="5 10" id="KW-0418">Kinase</keyword>
<dbReference type="SUPFAM" id="SSF52540">
    <property type="entry name" value="P-loop containing nucleoside triphosphate hydrolases"/>
    <property type="match status" value="1"/>
</dbReference>
<evidence type="ECO:0000259" key="9">
    <source>
        <dbReference type="Pfam" id="PF13614"/>
    </source>
</evidence>
<gene>
    <name evidence="10" type="primary">ywqD_4</name>
    <name evidence="10" type="ORF">ERS852471_03130</name>
</gene>
<evidence type="ECO:0000256" key="4">
    <source>
        <dbReference type="ARBA" id="ARBA00022741"/>
    </source>
</evidence>
<organism evidence="10 11">
    <name type="scientific">Clostridium disporicum</name>
    <dbReference type="NCBI Taxonomy" id="84024"/>
    <lineage>
        <taxon>Bacteria</taxon>
        <taxon>Bacillati</taxon>
        <taxon>Bacillota</taxon>
        <taxon>Clostridia</taxon>
        <taxon>Eubacteriales</taxon>
        <taxon>Clostridiaceae</taxon>
        <taxon>Clostridium</taxon>
    </lineage>
</organism>
<dbReference type="PANTHER" id="PTHR32309:SF13">
    <property type="entry name" value="FERRIC ENTEROBACTIN TRANSPORT PROTEIN FEPE"/>
    <property type="match status" value="1"/>
</dbReference>
<dbReference type="RefSeq" id="WP_055268184.1">
    <property type="nucleotide sequence ID" value="NZ_CABIXQ010000029.1"/>
</dbReference>
<comment type="catalytic activity">
    <reaction evidence="8">
        <text>L-tyrosyl-[protein] + ATP = O-phospho-L-tyrosyl-[protein] + ADP + H(+)</text>
        <dbReference type="Rhea" id="RHEA:10596"/>
        <dbReference type="Rhea" id="RHEA-COMP:10136"/>
        <dbReference type="Rhea" id="RHEA-COMP:20101"/>
        <dbReference type="ChEBI" id="CHEBI:15378"/>
        <dbReference type="ChEBI" id="CHEBI:30616"/>
        <dbReference type="ChEBI" id="CHEBI:46858"/>
        <dbReference type="ChEBI" id="CHEBI:61978"/>
        <dbReference type="ChEBI" id="CHEBI:456216"/>
        <dbReference type="EC" id="2.7.10.2"/>
    </reaction>
</comment>
<evidence type="ECO:0000256" key="5">
    <source>
        <dbReference type="ARBA" id="ARBA00022777"/>
    </source>
</evidence>
<dbReference type="GO" id="GO:0005524">
    <property type="term" value="F:ATP binding"/>
    <property type="evidence" value="ECO:0007669"/>
    <property type="project" value="UniProtKB-KW"/>
</dbReference>
<evidence type="ECO:0000256" key="3">
    <source>
        <dbReference type="ARBA" id="ARBA00022679"/>
    </source>
</evidence>
<dbReference type="Proteomes" id="UP000095594">
    <property type="component" value="Unassembled WGS sequence"/>
</dbReference>
<keyword evidence="3 10" id="KW-0808">Transferase</keyword>
<dbReference type="Gene3D" id="3.40.50.300">
    <property type="entry name" value="P-loop containing nucleotide triphosphate hydrolases"/>
    <property type="match status" value="1"/>
</dbReference>
<dbReference type="FunFam" id="3.40.50.300:FF:000527">
    <property type="entry name" value="Tyrosine-protein kinase etk"/>
    <property type="match status" value="1"/>
</dbReference>
<dbReference type="GO" id="GO:0004715">
    <property type="term" value="F:non-membrane spanning protein tyrosine kinase activity"/>
    <property type="evidence" value="ECO:0007669"/>
    <property type="project" value="UniProtKB-EC"/>
</dbReference>
<dbReference type="EMBL" id="CYZX01000029">
    <property type="protein sequence ID" value="CUP16964.1"/>
    <property type="molecule type" value="Genomic_DNA"/>
</dbReference>
<evidence type="ECO:0000256" key="7">
    <source>
        <dbReference type="ARBA" id="ARBA00023137"/>
    </source>
</evidence>
<evidence type="ECO:0000256" key="2">
    <source>
        <dbReference type="ARBA" id="ARBA00011903"/>
    </source>
</evidence>
<sequence>MFVVEKKPKSVAAESYRTLRTNIQYSSFDKEYRTIVITSSEPGEGKTVTSGNLSLALAQGESKVLLVDCDMRKPTIHKNFKISNQDGLTDLLLHKKTMEQVMVKYNENLTIIPAGRVSPNPSEMLGSRAMSAFLEEMKNHFDYIVMDTPPLGAVTDAQVLSTKVDATILVVKAGDTKRDVVMNSVNLIKKVNGNLIGTVLNGVEKSNNKYYYYYGSEEVAATAEKKKRK</sequence>
<evidence type="ECO:0000256" key="8">
    <source>
        <dbReference type="ARBA" id="ARBA00051245"/>
    </source>
</evidence>
<keyword evidence="6" id="KW-0067">ATP-binding</keyword>
<dbReference type="InterPro" id="IPR050445">
    <property type="entry name" value="Bact_polysacc_biosynth/exp"/>
</dbReference>
<dbReference type="InterPro" id="IPR005702">
    <property type="entry name" value="Wzc-like_C"/>
</dbReference>
<reference evidence="10 11" key="1">
    <citation type="submission" date="2015-09" db="EMBL/GenBank/DDBJ databases">
        <authorList>
            <consortium name="Pathogen Informatics"/>
        </authorList>
    </citation>
    <scope>NUCLEOTIDE SEQUENCE [LARGE SCALE GENOMIC DNA]</scope>
    <source>
        <strain evidence="10 11">2789STDY5834856</strain>
    </source>
</reference>
<evidence type="ECO:0000256" key="6">
    <source>
        <dbReference type="ARBA" id="ARBA00022840"/>
    </source>
</evidence>
<dbReference type="Pfam" id="PF13614">
    <property type="entry name" value="AAA_31"/>
    <property type="match status" value="1"/>
</dbReference>
<dbReference type="InterPro" id="IPR025669">
    <property type="entry name" value="AAA_dom"/>
</dbReference>
<dbReference type="NCBIfam" id="TIGR01007">
    <property type="entry name" value="eps_fam"/>
    <property type="match status" value="1"/>
</dbReference>
<dbReference type="EC" id="2.7.10.2" evidence="2"/>
<dbReference type="CDD" id="cd05387">
    <property type="entry name" value="BY-kinase"/>
    <property type="match status" value="1"/>
</dbReference>
<feature type="domain" description="AAA" evidence="9">
    <location>
        <begin position="33"/>
        <end position="191"/>
    </location>
</feature>
<comment type="similarity">
    <text evidence="1">Belongs to the CpsD/CapB family.</text>
</comment>
<keyword evidence="7" id="KW-0829">Tyrosine-protein kinase</keyword>
<evidence type="ECO:0000313" key="10">
    <source>
        <dbReference type="EMBL" id="CUP16964.1"/>
    </source>
</evidence>
<proteinExistence type="inferred from homology"/>
<keyword evidence="4" id="KW-0547">Nucleotide-binding</keyword>
<protein>
    <recommendedName>
        <fullName evidence="2">non-specific protein-tyrosine kinase</fullName>
        <ecNumber evidence="2">2.7.10.2</ecNumber>
    </recommendedName>
</protein>
<dbReference type="InterPro" id="IPR027417">
    <property type="entry name" value="P-loop_NTPase"/>
</dbReference>
<evidence type="ECO:0000313" key="11">
    <source>
        <dbReference type="Proteomes" id="UP000095594"/>
    </source>
</evidence>